<dbReference type="GO" id="GO:0003677">
    <property type="term" value="F:DNA binding"/>
    <property type="evidence" value="ECO:0007669"/>
    <property type="project" value="UniProtKB-KW"/>
</dbReference>
<dbReference type="InterPro" id="IPR007214">
    <property type="entry name" value="YbaK/aa-tRNA-synth-assoc-dom"/>
</dbReference>
<evidence type="ECO:0000313" key="3">
    <source>
        <dbReference type="EMBL" id="OWQ95221.1"/>
    </source>
</evidence>
<dbReference type="AlphaFoldDB" id="A0A2D0AN80"/>
<name>A0A2D0AN80_9SPHN</name>
<organism evidence="3 4">
    <name type="scientific">Sphingopyxis witflariensis</name>
    <dbReference type="NCBI Taxonomy" id="173675"/>
    <lineage>
        <taxon>Bacteria</taxon>
        <taxon>Pseudomonadati</taxon>
        <taxon>Pseudomonadota</taxon>
        <taxon>Alphaproteobacteria</taxon>
        <taxon>Sphingomonadales</taxon>
        <taxon>Sphingomonadaceae</taxon>
        <taxon>Sphingopyxis</taxon>
    </lineage>
</organism>
<dbReference type="OrthoDB" id="5145315at2"/>
<keyword evidence="4" id="KW-1185">Reference proteome</keyword>
<dbReference type="FunFam" id="3.90.960.10:FF:000005">
    <property type="entry name" value="Putative prolyl-tRNA synthetase"/>
    <property type="match status" value="1"/>
</dbReference>
<reference evidence="3 4" key="1">
    <citation type="journal article" date="2002" name="Int. J. Syst. Evol. Microbiol.">
        <title>Sphingopyxis witflariensis sp. nov., isolated from activated sludge.</title>
        <authorList>
            <person name="Kampfer P."/>
            <person name="Witzenberger R."/>
            <person name="Denner E.B."/>
            <person name="Busse H.J."/>
            <person name="Neef A."/>
        </authorList>
    </citation>
    <scope>NUCLEOTIDE SEQUENCE [LARGE SCALE GENOMIC DNA]</scope>
    <source>
        <strain evidence="3 4">DSM 14551</strain>
    </source>
</reference>
<comment type="similarity">
    <text evidence="1">Belongs to the PRORSD1 family.</text>
</comment>
<accession>A0A2D0AN80</accession>
<proteinExistence type="inferred from homology"/>
<evidence type="ECO:0000256" key="1">
    <source>
        <dbReference type="ARBA" id="ARBA00010201"/>
    </source>
</evidence>
<feature type="domain" description="YbaK/aminoacyl-tRNA synthetase-associated" evidence="2">
    <location>
        <begin position="23"/>
        <end position="147"/>
    </location>
</feature>
<dbReference type="Proteomes" id="UP000197097">
    <property type="component" value="Unassembled WGS sequence"/>
</dbReference>
<dbReference type="SUPFAM" id="SSF55826">
    <property type="entry name" value="YbaK/ProRS associated domain"/>
    <property type="match status" value="1"/>
</dbReference>
<evidence type="ECO:0000259" key="2">
    <source>
        <dbReference type="Pfam" id="PF04073"/>
    </source>
</evidence>
<dbReference type="InterPro" id="IPR040285">
    <property type="entry name" value="ProX/PRXD1"/>
</dbReference>
<dbReference type="PANTHER" id="PTHR31423">
    <property type="entry name" value="YBAK DOMAIN-CONTAINING PROTEIN"/>
    <property type="match status" value="1"/>
</dbReference>
<dbReference type="Pfam" id="PF04073">
    <property type="entry name" value="tRNA_edit"/>
    <property type="match status" value="1"/>
</dbReference>
<dbReference type="InterPro" id="IPR036754">
    <property type="entry name" value="YbaK/aa-tRNA-synt-asso_dom_sf"/>
</dbReference>
<comment type="caution">
    <text evidence="3">The sequence shown here is derived from an EMBL/GenBank/DDBJ whole genome shotgun (WGS) entry which is preliminary data.</text>
</comment>
<dbReference type="PANTHER" id="PTHR31423:SF3">
    <property type="entry name" value="PROLYL-TRNA SYNTHETASE ASSOCIATED DOMAIN-CONTAINING PROTEIN 1-RELATED"/>
    <property type="match status" value="1"/>
</dbReference>
<dbReference type="CDD" id="cd04335">
    <property type="entry name" value="PrdX_deacylase"/>
    <property type="match status" value="1"/>
</dbReference>
<sequence length="167" mass="17136">MRGEAGLLADLGALAVPFAAHEHDAVFTVAESDAVHAAMPGAHTKNLFLKDAGGAYWLVTVPAEARVDLKALPAAIGSKRVSFGKAEDMERLLGIAPGSVTPLAAINAAPGSIAVVLDVGLAVSDPVNVHPLRNTATLGLSGVAILDLLRHWGHAPIIVSIPVQEPK</sequence>
<dbReference type="EMBL" id="NISJ01000008">
    <property type="protein sequence ID" value="OWQ95221.1"/>
    <property type="molecule type" value="Genomic_DNA"/>
</dbReference>
<gene>
    <name evidence="3" type="ORF">CDQ91_14690</name>
</gene>
<evidence type="ECO:0000313" key="4">
    <source>
        <dbReference type="Proteomes" id="UP000197097"/>
    </source>
</evidence>
<protein>
    <submittedName>
        <fullName evidence="3">DNA-binding protein</fullName>
    </submittedName>
</protein>
<keyword evidence="3" id="KW-0238">DNA-binding</keyword>
<dbReference type="Gene3D" id="3.90.960.10">
    <property type="entry name" value="YbaK/aminoacyl-tRNA synthetase-associated domain"/>
    <property type="match status" value="1"/>
</dbReference>
<dbReference type="GO" id="GO:0002161">
    <property type="term" value="F:aminoacyl-tRNA deacylase activity"/>
    <property type="evidence" value="ECO:0007669"/>
    <property type="project" value="InterPro"/>
</dbReference>